<gene>
    <name evidence="1" type="ORF">CTheo_9260</name>
</gene>
<dbReference type="AlphaFoldDB" id="A0A5N5Q6Y6"/>
<protein>
    <submittedName>
        <fullName evidence="1">Uncharacterized protein</fullName>
    </submittedName>
</protein>
<keyword evidence="2" id="KW-1185">Reference proteome</keyword>
<evidence type="ECO:0000313" key="1">
    <source>
        <dbReference type="EMBL" id="KAB5587293.1"/>
    </source>
</evidence>
<accession>A0A5N5Q6Y6</accession>
<proteinExistence type="predicted"/>
<dbReference type="EMBL" id="SSOP01001230">
    <property type="protein sequence ID" value="KAB5587293.1"/>
    <property type="molecule type" value="Genomic_DNA"/>
</dbReference>
<evidence type="ECO:0000313" key="2">
    <source>
        <dbReference type="Proteomes" id="UP000383932"/>
    </source>
</evidence>
<comment type="caution">
    <text evidence="1">The sequence shown here is derived from an EMBL/GenBank/DDBJ whole genome shotgun (WGS) entry which is preliminary data.</text>
</comment>
<organism evidence="1 2">
    <name type="scientific">Ceratobasidium theobromae</name>
    <dbReference type="NCBI Taxonomy" id="1582974"/>
    <lineage>
        <taxon>Eukaryota</taxon>
        <taxon>Fungi</taxon>
        <taxon>Dikarya</taxon>
        <taxon>Basidiomycota</taxon>
        <taxon>Agaricomycotina</taxon>
        <taxon>Agaricomycetes</taxon>
        <taxon>Cantharellales</taxon>
        <taxon>Ceratobasidiaceae</taxon>
        <taxon>Ceratobasidium</taxon>
    </lineage>
</organism>
<reference evidence="1 2" key="1">
    <citation type="journal article" date="2019" name="Fungal Biol. Biotechnol.">
        <title>Draft genome sequence of fastidious pathogen Ceratobasidium theobromae, which causes vascular-streak dieback in Theobroma cacao.</title>
        <authorList>
            <person name="Ali S.S."/>
            <person name="Asman A."/>
            <person name="Shao J."/>
            <person name="Firmansyah A.P."/>
            <person name="Susilo A.W."/>
            <person name="Rosmana A."/>
            <person name="McMahon P."/>
            <person name="Junaid M."/>
            <person name="Guest D."/>
            <person name="Kheng T.Y."/>
            <person name="Meinhardt L.W."/>
            <person name="Bailey B.A."/>
        </authorList>
    </citation>
    <scope>NUCLEOTIDE SEQUENCE [LARGE SCALE GENOMIC DNA]</scope>
    <source>
        <strain evidence="1 2">CT2</strain>
    </source>
</reference>
<dbReference type="Proteomes" id="UP000383932">
    <property type="component" value="Unassembled WGS sequence"/>
</dbReference>
<sequence length="84" mass="9436">MCGQDVSTTVTIPAHKTYTATADKGIFFVEDYLFNPDAFSEGDDSFRIKDGKKQFRVLLAEMNTKVSKHVSKEQAEVWVTMKGV</sequence>
<name>A0A5N5Q6Y6_9AGAM</name>